<evidence type="ECO:0000256" key="1">
    <source>
        <dbReference type="SAM" id="Phobius"/>
    </source>
</evidence>
<dbReference type="Proteomes" id="UP000253551">
    <property type="component" value="Unassembled WGS sequence"/>
</dbReference>
<name>A0A367IX83_RHIST</name>
<feature type="non-terminal residue" evidence="2">
    <location>
        <position position="1"/>
    </location>
</feature>
<comment type="caution">
    <text evidence="2">The sequence shown here is derived from an EMBL/GenBank/DDBJ whole genome shotgun (WGS) entry which is preliminary data.</text>
</comment>
<proteinExistence type="predicted"/>
<gene>
    <name evidence="2" type="ORF">CU098_000202</name>
</gene>
<organism evidence="2 3">
    <name type="scientific">Rhizopus stolonifer</name>
    <name type="common">Rhizopus nigricans</name>
    <dbReference type="NCBI Taxonomy" id="4846"/>
    <lineage>
        <taxon>Eukaryota</taxon>
        <taxon>Fungi</taxon>
        <taxon>Fungi incertae sedis</taxon>
        <taxon>Mucoromycota</taxon>
        <taxon>Mucoromycotina</taxon>
        <taxon>Mucoromycetes</taxon>
        <taxon>Mucorales</taxon>
        <taxon>Mucorineae</taxon>
        <taxon>Rhizopodaceae</taxon>
        <taxon>Rhizopus</taxon>
    </lineage>
</organism>
<reference evidence="2 3" key="1">
    <citation type="journal article" date="2018" name="G3 (Bethesda)">
        <title>Phylogenetic and Phylogenomic Definition of Rhizopus Species.</title>
        <authorList>
            <person name="Gryganskyi A.P."/>
            <person name="Golan J."/>
            <person name="Dolatabadi S."/>
            <person name="Mondo S."/>
            <person name="Robb S."/>
            <person name="Idnurm A."/>
            <person name="Muszewska A."/>
            <person name="Steczkiewicz K."/>
            <person name="Masonjones S."/>
            <person name="Liao H.L."/>
            <person name="Gajdeczka M.T."/>
            <person name="Anike F."/>
            <person name="Vuek A."/>
            <person name="Anishchenko I.M."/>
            <person name="Voigt K."/>
            <person name="de Hoog G.S."/>
            <person name="Smith M.E."/>
            <person name="Heitman J."/>
            <person name="Vilgalys R."/>
            <person name="Stajich J.E."/>
        </authorList>
    </citation>
    <scope>NUCLEOTIDE SEQUENCE [LARGE SCALE GENOMIC DNA]</scope>
    <source>
        <strain evidence="2 3">LSU 92-RS-03</strain>
    </source>
</reference>
<keyword evidence="3" id="KW-1185">Reference proteome</keyword>
<keyword evidence="1" id="KW-1133">Transmembrane helix</keyword>
<dbReference type="STRING" id="4846.A0A367IX83"/>
<dbReference type="OrthoDB" id="2279456at2759"/>
<dbReference type="AlphaFoldDB" id="A0A367IX83"/>
<protein>
    <submittedName>
        <fullName evidence="2">Uncharacterized protein</fullName>
    </submittedName>
</protein>
<dbReference type="EMBL" id="PJQM01005186">
    <property type="protein sequence ID" value="RCH82219.1"/>
    <property type="molecule type" value="Genomic_DNA"/>
</dbReference>
<evidence type="ECO:0000313" key="2">
    <source>
        <dbReference type="EMBL" id="RCH82219.1"/>
    </source>
</evidence>
<accession>A0A367IX83</accession>
<feature type="transmembrane region" description="Helical" evidence="1">
    <location>
        <begin position="12"/>
        <end position="41"/>
    </location>
</feature>
<keyword evidence="1" id="KW-0472">Membrane</keyword>
<feature type="transmembrane region" description="Helical" evidence="1">
    <location>
        <begin position="62"/>
        <end position="84"/>
    </location>
</feature>
<evidence type="ECO:0000313" key="3">
    <source>
        <dbReference type="Proteomes" id="UP000253551"/>
    </source>
</evidence>
<sequence length="104" mass="12256">IVEMSVFTTDFILGHLILFVLFPFTLIPSVDRIHSTILFWLRPSKQIRPSVLSTKERKQRREITFIYGPLFILVLLWFAALIIIPLKLEHKLPLATYQLIAKYF</sequence>
<keyword evidence="1" id="KW-0812">Transmembrane</keyword>